<sequence>MTGGNEKNISQILEDEAEVLVGDQNLAVADAEKLMAASGGEARTVEKKECCGGRFFGEQQLTADLQLKWRAVTAKGRLLLVRRKAARLLAAEEKKAGCDAANRKRCKLWLNQRRSNRTVNVVVASSKGSRHNPNASTKEETNSSQDYVANEIAYLSRCQKFVGGISKMIKLTKEKKLKKQRRLMSIPVYANTEHDESQSLLFWKSTFKTKKKKLILLQQVKKRNKTQHLICCSGSYKVTDVATNEEIFAARTVWQAAFPTTVKSQPFLQIISSIRPKLDAPTAPFADEANLTGPIQRTFY</sequence>
<feature type="region of interest" description="Disordered" evidence="1">
    <location>
        <begin position="124"/>
        <end position="143"/>
    </location>
</feature>
<evidence type="ECO:0000313" key="3">
    <source>
        <dbReference type="Proteomes" id="UP001552299"/>
    </source>
</evidence>
<dbReference type="AlphaFoldDB" id="A0ABD0UIY7"/>
<feature type="compositionally biased region" description="Polar residues" evidence="1">
    <location>
        <begin position="131"/>
        <end position="143"/>
    </location>
</feature>
<organism evidence="2 3">
    <name type="scientific">Dendrobium thyrsiflorum</name>
    <name type="common">Pinecone-like raceme dendrobium</name>
    <name type="synonym">Orchid</name>
    <dbReference type="NCBI Taxonomy" id="117978"/>
    <lineage>
        <taxon>Eukaryota</taxon>
        <taxon>Viridiplantae</taxon>
        <taxon>Streptophyta</taxon>
        <taxon>Embryophyta</taxon>
        <taxon>Tracheophyta</taxon>
        <taxon>Spermatophyta</taxon>
        <taxon>Magnoliopsida</taxon>
        <taxon>Liliopsida</taxon>
        <taxon>Asparagales</taxon>
        <taxon>Orchidaceae</taxon>
        <taxon>Epidendroideae</taxon>
        <taxon>Malaxideae</taxon>
        <taxon>Dendrobiinae</taxon>
        <taxon>Dendrobium</taxon>
    </lineage>
</organism>
<name>A0ABD0UIY7_DENTH</name>
<evidence type="ECO:0000256" key="1">
    <source>
        <dbReference type="SAM" id="MobiDB-lite"/>
    </source>
</evidence>
<dbReference type="Proteomes" id="UP001552299">
    <property type="component" value="Unassembled WGS sequence"/>
</dbReference>
<accession>A0ABD0UIY7</accession>
<evidence type="ECO:0000313" key="2">
    <source>
        <dbReference type="EMBL" id="KAL0912767.1"/>
    </source>
</evidence>
<protein>
    <submittedName>
        <fullName evidence="2">Uncharacterized protein</fullName>
    </submittedName>
</protein>
<keyword evidence="3" id="KW-1185">Reference proteome</keyword>
<proteinExistence type="predicted"/>
<gene>
    <name evidence="2" type="ORF">M5K25_016167</name>
</gene>
<reference evidence="2 3" key="1">
    <citation type="journal article" date="2024" name="Plant Biotechnol. J.">
        <title>Dendrobium thyrsiflorum genome and its molecular insights into genes involved in important horticultural traits.</title>
        <authorList>
            <person name="Chen B."/>
            <person name="Wang J.Y."/>
            <person name="Zheng P.J."/>
            <person name="Li K.L."/>
            <person name="Liang Y.M."/>
            <person name="Chen X.F."/>
            <person name="Zhang C."/>
            <person name="Zhao X."/>
            <person name="He X."/>
            <person name="Zhang G.Q."/>
            <person name="Liu Z.J."/>
            <person name="Xu Q."/>
        </authorList>
    </citation>
    <scope>NUCLEOTIDE SEQUENCE [LARGE SCALE GENOMIC DNA]</scope>
    <source>
        <strain evidence="2">GZMU011</strain>
    </source>
</reference>
<dbReference type="EMBL" id="JANQDX010000013">
    <property type="protein sequence ID" value="KAL0912767.1"/>
    <property type="molecule type" value="Genomic_DNA"/>
</dbReference>
<comment type="caution">
    <text evidence="2">The sequence shown here is derived from an EMBL/GenBank/DDBJ whole genome shotgun (WGS) entry which is preliminary data.</text>
</comment>